<organism evidence="1 2">
    <name type="scientific">Auriscalpium vulgare</name>
    <dbReference type="NCBI Taxonomy" id="40419"/>
    <lineage>
        <taxon>Eukaryota</taxon>
        <taxon>Fungi</taxon>
        <taxon>Dikarya</taxon>
        <taxon>Basidiomycota</taxon>
        <taxon>Agaricomycotina</taxon>
        <taxon>Agaricomycetes</taxon>
        <taxon>Russulales</taxon>
        <taxon>Auriscalpiaceae</taxon>
        <taxon>Auriscalpium</taxon>
    </lineage>
</organism>
<protein>
    <submittedName>
        <fullName evidence="1">Uncharacterized protein</fullName>
    </submittedName>
</protein>
<comment type="caution">
    <text evidence="1">The sequence shown here is derived from an EMBL/GenBank/DDBJ whole genome shotgun (WGS) entry which is preliminary data.</text>
</comment>
<reference evidence="1" key="1">
    <citation type="submission" date="2021-02" db="EMBL/GenBank/DDBJ databases">
        <authorList>
            <consortium name="DOE Joint Genome Institute"/>
            <person name="Ahrendt S."/>
            <person name="Looney B.P."/>
            <person name="Miyauchi S."/>
            <person name="Morin E."/>
            <person name="Drula E."/>
            <person name="Courty P.E."/>
            <person name="Chicoki N."/>
            <person name="Fauchery L."/>
            <person name="Kohler A."/>
            <person name="Kuo A."/>
            <person name="Labutti K."/>
            <person name="Pangilinan J."/>
            <person name="Lipzen A."/>
            <person name="Riley R."/>
            <person name="Andreopoulos W."/>
            <person name="He G."/>
            <person name="Johnson J."/>
            <person name="Barry K.W."/>
            <person name="Grigoriev I.V."/>
            <person name="Nagy L."/>
            <person name="Hibbett D."/>
            <person name="Henrissat B."/>
            <person name="Matheny P.B."/>
            <person name="Labbe J."/>
            <person name="Martin F."/>
        </authorList>
    </citation>
    <scope>NUCLEOTIDE SEQUENCE</scope>
    <source>
        <strain evidence="1">FP105234-sp</strain>
    </source>
</reference>
<dbReference type="Proteomes" id="UP000814033">
    <property type="component" value="Unassembled WGS sequence"/>
</dbReference>
<sequence length="397" mass="42141">MLVDYGSGSDASDDEAPQQSRPSTSSKPAPVPPKKSAFSLPPPAASSSKAPSLSAPAKKKPVKKIAIDLPPLPTDEDDADVEHGPPAKRARLDAKGNGSSSLFSMLPAPKQKAPIKPAPERVLGGGKGPGLVFHTAPRPVAPLPVLETSVLEDLDNVDQGGSEPPAATDRPSSLPFLPPSLAKGRANISLEDGPARLKPAAKPPSSAPVVDFFSLDTASTSTGAASSSSLRSLSLPKVSSAPKVEEFVPPEPTTADAYPGYYQLPSGTWAAHEPAYYKKFYDKWQAEYDAQVRALEKGMEKGFEGADDEDTQEINALREREKAKLEVHEREERKALTMGAAGEPAAPRMNIKGGKGARVRGQLSALLAEAYQNREVLEQKIAEGRRNRKEAGNKYGF</sequence>
<evidence type="ECO:0000313" key="2">
    <source>
        <dbReference type="Proteomes" id="UP000814033"/>
    </source>
</evidence>
<gene>
    <name evidence="1" type="ORF">FA95DRAFT_1551932</name>
</gene>
<evidence type="ECO:0000313" key="1">
    <source>
        <dbReference type="EMBL" id="KAI0054125.1"/>
    </source>
</evidence>
<dbReference type="EMBL" id="MU275838">
    <property type="protein sequence ID" value="KAI0054125.1"/>
    <property type="molecule type" value="Genomic_DNA"/>
</dbReference>
<name>A0ACB8SCC8_9AGAM</name>
<proteinExistence type="predicted"/>
<reference evidence="1" key="2">
    <citation type="journal article" date="2022" name="New Phytol.">
        <title>Evolutionary transition to the ectomycorrhizal habit in the genomes of a hyperdiverse lineage of mushroom-forming fungi.</title>
        <authorList>
            <person name="Looney B."/>
            <person name="Miyauchi S."/>
            <person name="Morin E."/>
            <person name="Drula E."/>
            <person name="Courty P.E."/>
            <person name="Kohler A."/>
            <person name="Kuo A."/>
            <person name="LaButti K."/>
            <person name="Pangilinan J."/>
            <person name="Lipzen A."/>
            <person name="Riley R."/>
            <person name="Andreopoulos W."/>
            <person name="He G."/>
            <person name="Johnson J."/>
            <person name="Nolan M."/>
            <person name="Tritt A."/>
            <person name="Barry K.W."/>
            <person name="Grigoriev I.V."/>
            <person name="Nagy L.G."/>
            <person name="Hibbett D."/>
            <person name="Henrissat B."/>
            <person name="Matheny P.B."/>
            <person name="Labbe J."/>
            <person name="Martin F.M."/>
        </authorList>
    </citation>
    <scope>NUCLEOTIDE SEQUENCE</scope>
    <source>
        <strain evidence="1">FP105234-sp</strain>
    </source>
</reference>
<keyword evidence="2" id="KW-1185">Reference proteome</keyword>
<accession>A0ACB8SCC8</accession>